<proteinExistence type="predicted"/>
<keyword evidence="2" id="KW-0255">Endonuclease</keyword>
<geneLocation type="mitochondrion" evidence="2"/>
<keyword evidence="2" id="KW-0496">Mitochondrion</keyword>
<evidence type="ECO:0000259" key="1">
    <source>
        <dbReference type="Pfam" id="PF00961"/>
    </source>
</evidence>
<feature type="domain" description="Homing endonuclease LAGLIDADG" evidence="1">
    <location>
        <begin position="7"/>
        <end position="56"/>
    </location>
</feature>
<keyword evidence="2" id="KW-0540">Nuclease</keyword>
<dbReference type="InterPro" id="IPR004860">
    <property type="entry name" value="LAGLIDADG_dom"/>
</dbReference>
<name>A0A7U1BF29_UNCNE</name>
<dbReference type="SUPFAM" id="SSF55608">
    <property type="entry name" value="Homing endonucleases"/>
    <property type="match status" value="1"/>
</dbReference>
<dbReference type="GeneID" id="65320149"/>
<evidence type="ECO:0000313" key="2">
    <source>
        <dbReference type="EMBL" id="QQY98213.1"/>
    </source>
</evidence>
<gene>
    <name evidence="2" type="primary">nad2-i4</name>
</gene>
<organism evidence="2">
    <name type="scientific">Uncinula necator</name>
    <name type="common">Grape powdery mildew</name>
    <dbReference type="NCBI Taxonomy" id="52586"/>
    <lineage>
        <taxon>Eukaryota</taxon>
        <taxon>Fungi</taxon>
        <taxon>Dikarya</taxon>
        <taxon>Ascomycota</taxon>
        <taxon>Pezizomycotina</taxon>
        <taxon>Leotiomycetes</taxon>
        <taxon>Erysiphales</taxon>
        <taxon>Erysiphaceae</taxon>
        <taxon>Erysiphe</taxon>
    </lineage>
</organism>
<dbReference type="InterPro" id="IPR027434">
    <property type="entry name" value="Homing_endonucl"/>
</dbReference>
<keyword evidence="2" id="KW-0378">Hydrolase</keyword>
<accession>A0A7U1BF29</accession>
<dbReference type="Pfam" id="PF00961">
    <property type="entry name" value="LAGLIDADG_1"/>
    <property type="match status" value="1"/>
</dbReference>
<protein>
    <submittedName>
        <fullName evidence="2">LAGLIDADG endonuclease domain-containing protein</fullName>
    </submittedName>
</protein>
<dbReference type="Gene3D" id="3.10.28.10">
    <property type="entry name" value="Homing endonucleases"/>
    <property type="match status" value="1"/>
</dbReference>
<dbReference type="EMBL" id="MT880588">
    <property type="protein sequence ID" value="QQY98213.1"/>
    <property type="molecule type" value="Genomic_DNA"/>
</dbReference>
<dbReference type="RefSeq" id="YP_010119148.1">
    <property type="nucleotide sequence ID" value="NC_056146.1"/>
</dbReference>
<dbReference type="GO" id="GO:0004519">
    <property type="term" value="F:endonuclease activity"/>
    <property type="evidence" value="ECO:0007669"/>
    <property type="project" value="UniProtKB-KW"/>
</dbReference>
<dbReference type="AlphaFoldDB" id="A0A7U1BF29"/>
<reference evidence="2" key="1">
    <citation type="submission" date="2020-08" db="EMBL/GenBank/DDBJ databases">
        <title>Mitochondrial genome sequences of powdery mildew pathogens.</title>
        <authorList>
            <person name="Zaccaron A."/>
            <person name="Stergiopoulos I."/>
        </authorList>
    </citation>
    <scope>NUCLEOTIDE SEQUENCE</scope>
    <source>
        <strain evidence="2">C</strain>
    </source>
</reference>
<sequence length="77" mass="8896">MIGIPQGIGRINLSSKQQMVYFTVNNIKDLTKVLSHFDTYTLVGYKLNNYLIFKYILCMVENKIHLTKEGSKVIKNL</sequence>